<evidence type="ECO:0000259" key="2">
    <source>
        <dbReference type="PROSITE" id="PS51084"/>
    </source>
</evidence>
<sequence length="101" mass="11517">FGRNERDGNGAGRSSEEDTVFGMIIRKEVPAKILYEDAEVQCIDKNCRVLAFHDISPQAPIHFLVIPKKRIAMLEEIESVVLFILYTPQFIKTLVTEIIKI</sequence>
<dbReference type="InterPro" id="IPR011146">
    <property type="entry name" value="HIT-like"/>
</dbReference>
<dbReference type="SUPFAM" id="SSF54197">
    <property type="entry name" value="HIT-like"/>
    <property type="match status" value="1"/>
</dbReference>
<organism evidence="3 4">
    <name type="scientific">Teladorsagia circumcincta</name>
    <name type="common">Brown stomach worm</name>
    <name type="synonym">Ostertagia circumcincta</name>
    <dbReference type="NCBI Taxonomy" id="45464"/>
    <lineage>
        <taxon>Eukaryota</taxon>
        <taxon>Metazoa</taxon>
        <taxon>Ecdysozoa</taxon>
        <taxon>Nematoda</taxon>
        <taxon>Chromadorea</taxon>
        <taxon>Rhabditida</taxon>
        <taxon>Rhabditina</taxon>
        <taxon>Rhabditomorpha</taxon>
        <taxon>Strongyloidea</taxon>
        <taxon>Trichostrongylidae</taxon>
        <taxon>Teladorsagia</taxon>
    </lineage>
</organism>
<dbReference type="InterPro" id="IPR036265">
    <property type="entry name" value="HIT-like_sf"/>
</dbReference>
<dbReference type="GO" id="GO:0003824">
    <property type="term" value="F:catalytic activity"/>
    <property type="evidence" value="ECO:0007669"/>
    <property type="project" value="InterPro"/>
</dbReference>
<dbReference type="PANTHER" id="PTHR23089">
    <property type="entry name" value="HISTIDINE TRIAD HIT PROTEIN"/>
    <property type="match status" value="1"/>
</dbReference>
<evidence type="ECO:0000256" key="1">
    <source>
        <dbReference type="PROSITE-ProRule" id="PRU00464"/>
    </source>
</evidence>
<comment type="caution">
    <text evidence="1">Lacks conserved residue(s) required for the propagation of feature annotation.</text>
</comment>
<protein>
    <submittedName>
        <fullName evidence="3">Histidine triad domain protein</fullName>
    </submittedName>
</protein>
<proteinExistence type="predicted"/>
<gene>
    <name evidence="3" type="ORF">TELCIR_19414</name>
</gene>
<feature type="non-terminal residue" evidence="3">
    <location>
        <position position="1"/>
    </location>
</feature>
<dbReference type="EMBL" id="KZ358728">
    <property type="protein sequence ID" value="PIO59133.1"/>
    <property type="molecule type" value="Genomic_DNA"/>
</dbReference>
<dbReference type="Pfam" id="PF11969">
    <property type="entry name" value="DcpS_C"/>
    <property type="match status" value="1"/>
</dbReference>
<feature type="domain" description="HIT" evidence="2">
    <location>
        <begin position="20"/>
        <end position="101"/>
    </location>
</feature>
<dbReference type="InterPro" id="IPR001310">
    <property type="entry name" value="Histidine_triad_HIT"/>
</dbReference>
<dbReference type="Gene3D" id="3.30.428.10">
    <property type="entry name" value="HIT-like"/>
    <property type="match status" value="1"/>
</dbReference>
<dbReference type="AlphaFoldDB" id="A0A2G9TMA7"/>
<dbReference type="Proteomes" id="UP000230423">
    <property type="component" value="Unassembled WGS sequence"/>
</dbReference>
<reference evidence="3 4" key="1">
    <citation type="submission" date="2015-09" db="EMBL/GenBank/DDBJ databases">
        <title>Draft genome of the parasitic nematode Teladorsagia circumcincta isolate WARC Sus (inbred).</title>
        <authorList>
            <person name="Mitreva M."/>
        </authorList>
    </citation>
    <scope>NUCLEOTIDE SEQUENCE [LARGE SCALE GENOMIC DNA]</scope>
    <source>
        <strain evidence="3 4">S</strain>
    </source>
</reference>
<dbReference type="PROSITE" id="PS51084">
    <property type="entry name" value="HIT_2"/>
    <property type="match status" value="1"/>
</dbReference>
<evidence type="ECO:0000313" key="3">
    <source>
        <dbReference type="EMBL" id="PIO59133.1"/>
    </source>
</evidence>
<name>A0A2G9TMA7_TELCI</name>
<keyword evidence="4" id="KW-1185">Reference proteome</keyword>
<dbReference type="OrthoDB" id="672793at2759"/>
<evidence type="ECO:0000313" key="4">
    <source>
        <dbReference type="Proteomes" id="UP000230423"/>
    </source>
</evidence>
<accession>A0A2G9TMA7</accession>